<dbReference type="InterPro" id="IPR022744">
    <property type="entry name" value="MeTrfase_dom_put"/>
</dbReference>
<comment type="caution">
    <text evidence="3">The sequence shown here is derived from an EMBL/GenBank/DDBJ whole genome shotgun (WGS) entry which is preliminary data.</text>
</comment>
<dbReference type="SUPFAM" id="SSF53474">
    <property type="entry name" value="alpha/beta-Hydrolases"/>
    <property type="match status" value="1"/>
</dbReference>
<gene>
    <name evidence="3" type="ORF">DJ535_15975</name>
</gene>
<keyword evidence="4" id="KW-1185">Reference proteome</keyword>
<sequence length="586" mass="65392">MTDMRAPDERWFLTSDNTGLFYRHWPGLSAGPVSKVIVLFHRGHEHSGRLQHIVDELAMPDTAFYAWDARGHGHSPGQRGYSPSLARSVQDVEEFVRFAAADSQAAMEDVVVVAQSVGAVLAATWVHDYAPDIRGLVLASPAFKVKLYVPFARPGLALMHRLRGLFFVNSYVKGKYLTHDPERVASFNQDTQITRAIAVNILLDLYRTAERIVSDAAAITLPVQLLVSGDDFVVHRQPQIDFYQRLRNPLKELHVLPGFYHDTLGEKDRHLAFDKIRNFIDTLYAKPPQRFDYSNEDRWSPGADSWRMLNGGPAPYSLDDIAYRGLRYGMKLLGTQSTGVRLGFETGFDSGSTLDYVYRNQPQGSSALGRLIDKNYLNSVGWKGIRQRKIHLQMLIRQAVARLAEQGTPVNVVDIAAGHGRYVLDALEGETAVNAILLRDYSDLNVNKGREMIASRGMADIARFEQGDAFNRQQLASLEPRPTLGIVSGLYELFPENSLVQNSLAGLADAIAPGGVLIYTGQPWHPQLKTIAWSLTSHKDGKAWVMRVRTQGEMDALVRDAGFDKCAQLIDEWGIFTVSMAVRRGT</sequence>
<dbReference type="InterPro" id="IPR051044">
    <property type="entry name" value="MAG_DAG_Lipase"/>
</dbReference>
<evidence type="ECO:0008006" key="5">
    <source>
        <dbReference type="Google" id="ProtNLM"/>
    </source>
</evidence>
<feature type="domain" description="Serine aminopeptidase S33" evidence="1">
    <location>
        <begin position="33"/>
        <end position="268"/>
    </location>
</feature>
<dbReference type="InterPro" id="IPR029063">
    <property type="entry name" value="SAM-dependent_MTases_sf"/>
</dbReference>
<dbReference type="InterPro" id="IPR022742">
    <property type="entry name" value="Hydrolase_4"/>
</dbReference>
<organism evidence="3 4">
    <name type="scientific">Citrobacter murliniae</name>
    <dbReference type="NCBI Taxonomy" id="67829"/>
    <lineage>
        <taxon>Bacteria</taxon>
        <taxon>Pseudomonadati</taxon>
        <taxon>Pseudomonadota</taxon>
        <taxon>Gammaproteobacteria</taxon>
        <taxon>Enterobacterales</taxon>
        <taxon>Enterobacteriaceae</taxon>
        <taxon>Citrobacter</taxon>
        <taxon>Citrobacter freundii complex</taxon>
    </lineage>
</organism>
<evidence type="ECO:0000259" key="1">
    <source>
        <dbReference type="Pfam" id="PF12146"/>
    </source>
</evidence>
<dbReference type="PANTHER" id="PTHR11614">
    <property type="entry name" value="PHOSPHOLIPASE-RELATED"/>
    <property type="match status" value="1"/>
</dbReference>
<reference evidence="3 4" key="1">
    <citation type="submission" date="2018-05" db="EMBL/GenBank/DDBJ databases">
        <title>Isolation and genomic analyses of lactose-positive bacteria from faecal samples of preterm neonates.</title>
        <authorList>
            <person name="Chen Y."/>
            <person name="Brook T.C."/>
            <person name="O'Neill I."/>
            <person name="Soe C.Z."/>
            <person name="Hall L.J."/>
            <person name="Hoyles L."/>
        </authorList>
    </citation>
    <scope>NUCLEOTIDE SEQUENCE [LARGE SCALE GENOMIC DNA]</scope>
    <source>
        <strain evidence="3 4">P080C CL</strain>
    </source>
</reference>
<dbReference type="EMBL" id="QFVP01000010">
    <property type="protein sequence ID" value="THE36388.1"/>
    <property type="molecule type" value="Genomic_DNA"/>
</dbReference>
<protein>
    <recommendedName>
        <fullName evidence="5">Alpha/beta fold hydrolase</fullName>
    </recommendedName>
</protein>
<name>A0ABY2PUA7_9ENTR</name>
<evidence type="ECO:0000313" key="4">
    <source>
        <dbReference type="Proteomes" id="UP000306790"/>
    </source>
</evidence>
<dbReference type="Proteomes" id="UP000306790">
    <property type="component" value="Unassembled WGS sequence"/>
</dbReference>
<proteinExistence type="predicted"/>
<dbReference type="Pfam" id="PF12147">
    <property type="entry name" value="Methyltransf_20"/>
    <property type="match status" value="1"/>
</dbReference>
<feature type="domain" description="Methyltransferase" evidence="2">
    <location>
        <begin position="276"/>
        <end position="583"/>
    </location>
</feature>
<dbReference type="Pfam" id="PF12146">
    <property type="entry name" value="Hydrolase_4"/>
    <property type="match status" value="1"/>
</dbReference>
<dbReference type="Gene3D" id="3.40.50.1820">
    <property type="entry name" value="alpha/beta hydrolase"/>
    <property type="match status" value="1"/>
</dbReference>
<dbReference type="SUPFAM" id="SSF53335">
    <property type="entry name" value="S-adenosyl-L-methionine-dependent methyltransferases"/>
    <property type="match status" value="1"/>
</dbReference>
<dbReference type="InterPro" id="IPR029058">
    <property type="entry name" value="AB_hydrolase_fold"/>
</dbReference>
<dbReference type="Gene3D" id="3.40.50.150">
    <property type="entry name" value="Vaccinia Virus protein VP39"/>
    <property type="match status" value="1"/>
</dbReference>
<evidence type="ECO:0000259" key="2">
    <source>
        <dbReference type="Pfam" id="PF12147"/>
    </source>
</evidence>
<accession>A0ABY2PUA7</accession>
<evidence type="ECO:0000313" key="3">
    <source>
        <dbReference type="EMBL" id="THE36388.1"/>
    </source>
</evidence>
<dbReference type="RefSeq" id="WP_048221462.1">
    <property type="nucleotide sequence ID" value="NZ_QFVP01000010.1"/>
</dbReference>